<sequence length="126" mass="13879">MGVYARCECKAVMTWKSGSPIHSAIRLLVNFIAFLLYPSGSSRFESLGNIILFIELLGDTPIAPFHLQLDLSLKGSAHWNKRQSPGRSGTHQLGSAILRPSFLRSFQPLCSFLPSNVHALPKTLNS</sequence>
<organism evidence="1 2">
    <name type="scientific">Solanum commersonii</name>
    <name type="common">Commerson's wild potato</name>
    <name type="synonym">Commerson's nightshade</name>
    <dbReference type="NCBI Taxonomy" id="4109"/>
    <lineage>
        <taxon>Eukaryota</taxon>
        <taxon>Viridiplantae</taxon>
        <taxon>Streptophyta</taxon>
        <taxon>Embryophyta</taxon>
        <taxon>Tracheophyta</taxon>
        <taxon>Spermatophyta</taxon>
        <taxon>Magnoliopsida</taxon>
        <taxon>eudicotyledons</taxon>
        <taxon>Gunneridae</taxon>
        <taxon>Pentapetalae</taxon>
        <taxon>asterids</taxon>
        <taxon>lamiids</taxon>
        <taxon>Solanales</taxon>
        <taxon>Solanaceae</taxon>
        <taxon>Solanoideae</taxon>
        <taxon>Solaneae</taxon>
        <taxon>Solanum</taxon>
    </lineage>
</organism>
<evidence type="ECO:0000313" key="1">
    <source>
        <dbReference type="EMBL" id="KAG5631597.1"/>
    </source>
</evidence>
<proteinExistence type="predicted"/>
<gene>
    <name evidence="1" type="ORF">H5410_003314</name>
</gene>
<dbReference type="AlphaFoldDB" id="A0A9J6B4C2"/>
<accession>A0A9J6B4C2</accession>
<protein>
    <submittedName>
        <fullName evidence="1">Uncharacterized protein</fullName>
    </submittedName>
</protein>
<evidence type="ECO:0000313" key="2">
    <source>
        <dbReference type="Proteomes" id="UP000824120"/>
    </source>
</evidence>
<dbReference type="Proteomes" id="UP000824120">
    <property type="component" value="Chromosome 1"/>
</dbReference>
<name>A0A9J6B4C2_SOLCO</name>
<keyword evidence="2" id="KW-1185">Reference proteome</keyword>
<reference evidence="1 2" key="1">
    <citation type="submission" date="2020-09" db="EMBL/GenBank/DDBJ databases">
        <title>De no assembly of potato wild relative species, Solanum commersonii.</title>
        <authorList>
            <person name="Cho K."/>
        </authorList>
    </citation>
    <scope>NUCLEOTIDE SEQUENCE [LARGE SCALE GENOMIC DNA]</scope>
    <source>
        <strain evidence="1">LZ3.2</strain>
        <tissue evidence="1">Leaf</tissue>
    </source>
</reference>
<dbReference type="EMBL" id="JACXVP010000001">
    <property type="protein sequence ID" value="KAG5631597.1"/>
    <property type="molecule type" value="Genomic_DNA"/>
</dbReference>
<comment type="caution">
    <text evidence="1">The sequence shown here is derived from an EMBL/GenBank/DDBJ whole genome shotgun (WGS) entry which is preliminary data.</text>
</comment>